<accession>L8FNH7</accession>
<protein>
    <submittedName>
        <fullName evidence="2">Uncharacterized protein</fullName>
    </submittedName>
</protein>
<organism evidence="2 3">
    <name type="scientific">Pseudogymnoascus destructans (strain ATCC MYA-4855 / 20631-21)</name>
    <name type="common">Bat white-nose syndrome fungus</name>
    <name type="synonym">Geomyces destructans</name>
    <dbReference type="NCBI Taxonomy" id="658429"/>
    <lineage>
        <taxon>Eukaryota</taxon>
        <taxon>Fungi</taxon>
        <taxon>Dikarya</taxon>
        <taxon>Ascomycota</taxon>
        <taxon>Pezizomycotina</taxon>
        <taxon>Leotiomycetes</taxon>
        <taxon>Thelebolales</taxon>
        <taxon>Thelebolaceae</taxon>
        <taxon>Pseudogymnoascus</taxon>
    </lineage>
</organism>
<feature type="region of interest" description="Disordered" evidence="1">
    <location>
        <begin position="62"/>
        <end position="91"/>
    </location>
</feature>
<dbReference type="AlphaFoldDB" id="L8FNH7"/>
<feature type="compositionally biased region" description="Basic and acidic residues" evidence="1">
    <location>
        <begin position="64"/>
        <end position="74"/>
    </location>
</feature>
<dbReference type="EMBL" id="GL573273">
    <property type="protein sequence ID" value="ELR02018.1"/>
    <property type="molecule type" value="Genomic_DNA"/>
</dbReference>
<dbReference type="HOGENOM" id="CLU_2427962_0_0_1"/>
<name>L8FNH7_PSED2</name>
<dbReference type="OrthoDB" id="3555737at2759"/>
<dbReference type="VEuPathDB" id="FungiDB:GMDG_05182"/>
<dbReference type="InParanoid" id="L8FNH7"/>
<keyword evidence="3" id="KW-1185">Reference proteome</keyword>
<proteinExistence type="predicted"/>
<evidence type="ECO:0000313" key="3">
    <source>
        <dbReference type="Proteomes" id="UP000011064"/>
    </source>
</evidence>
<reference evidence="3" key="1">
    <citation type="submission" date="2010-09" db="EMBL/GenBank/DDBJ databases">
        <title>The genome sequence of Geomyces destructans 20631-21.</title>
        <authorList>
            <consortium name="The Broad Institute Genome Sequencing Platform"/>
            <person name="Cuomo C.A."/>
            <person name="Blehert D.S."/>
            <person name="Lorch J.M."/>
            <person name="Young S.K."/>
            <person name="Zeng Q."/>
            <person name="Gargeya S."/>
            <person name="Fitzgerald M."/>
            <person name="Haas B."/>
            <person name="Abouelleil A."/>
            <person name="Alvarado L."/>
            <person name="Arachchi H.M."/>
            <person name="Berlin A."/>
            <person name="Brown A."/>
            <person name="Chapman S.B."/>
            <person name="Chen Z."/>
            <person name="Dunbar C."/>
            <person name="Freedman E."/>
            <person name="Gearin G."/>
            <person name="Gellesch M."/>
            <person name="Goldberg J."/>
            <person name="Griggs A."/>
            <person name="Gujja S."/>
            <person name="Heiman D."/>
            <person name="Howarth C."/>
            <person name="Larson L."/>
            <person name="Lui A."/>
            <person name="MacDonald P.J.P."/>
            <person name="Montmayeur A."/>
            <person name="Murphy C."/>
            <person name="Neiman D."/>
            <person name="Pearson M."/>
            <person name="Priest M."/>
            <person name="Roberts A."/>
            <person name="Saif S."/>
            <person name="Shea T."/>
            <person name="Shenoy N."/>
            <person name="Sisk P."/>
            <person name="Stolte C."/>
            <person name="Sykes S."/>
            <person name="Wortman J."/>
            <person name="Nusbaum C."/>
            <person name="Birren B."/>
        </authorList>
    </citation>
    <scope>NUCLEOTIDE SEQUENCE [LARGE SCALE GENOMIC DNA]</scope>
    <source>
        <strain evidence="3">ATCC MYA-4855 / 20631-21</strain>
    </source>
</reference>
<evidence type="ECO:0000256" key="1">
    <source>
        <dbReference type="SAM" id="MobiDB-lite"/>
    </source>
</evidence>
<evidence type="ECO:0000313" key="2">
    <source>
        <dbReference type="EMBL" id="ELR02018.1"/>
    </source>
</evidence>
<dbReference type="Proteomes" id="UP000011064">
    <property type="component" value="Unassembled WGS sequence"/>
</dbReference>
<gene>
    <name evidence="2" type="ORF">GMDG_05182</name>
</gene>
<sequence length="91" mass="10717">MVMEVMVPVWDKLEHKERRLQKEEEEAIAKILQLHKQQRLFHSCAKDMLRCGLKTIDELDEAEERERREAEAKRSFLHNPPPTVSKGIAPN</sequence>